<dbReference type="InterPro" id="IPR032820">
    <property type="entry name" value="ATPase_put"/>
</dbReference>
<proteinExistence type="predicted"/>
<reference evidence="2 3" key="1">
    <citation type="submission" date="2024-09" db="EMBL/GenBank/DDBJ databases">
        <authorList>
            <person name="Sun Q."/>
            <person name="Mori K."/>
        </authorList>
    </citation>
    <scope>NUCLEOTIDE SEQUENCE [LARGE SCALE GENOMIC DNA]</scope>
    <source>
        <strain evidence="2 3">CECT 7955</strain>
    </source>
</reference>
<protein>
    <submittedName>
        <fullName evidence="2">AtpZ/AtpI family protein</fullName>
    </submittedName>
</protein>
<dbReference type="Pfam" id="PF09527">
    <property type="entry name" value="ATPase_gene1"/>
    <property type="match status" value="1"/>
</dbReference>
<gene>
    <name evidence="2" type="ORF">ACFFVF_15355</name>
</gene>
<feature type="transmembrane region" description="Helical" evidence="1">
    <location>
        <begin position="40"/>
        <end position="58"/>
    </location>
</feature>
<sequence>MNNKPNKWLSLITIPFQMGFIIFIANRLGCCIDEKYQTDVYGKIITLLGVFIAMYQVIQQVNFINRNDK</sequence>
<keyword evidence="1" id="KW-0472">Membrane</keyword>
<dbReference type="Proteomes" id="UP001589607">
    <property type="component" value="Unassembled WGS sequence"/>
</dbReference>
<keyword evidence="1" id="KW-1133">Transmembrane helix</keyword>
<keyword evidence="1" id="KW-0812">Transmembrane</keyword>
<dbReference type="RefSeq" id="WP_236458096.1">
    <property type="nucleotide sequence ID" value="NZ_CBCSGE010000008.1"/>
</dbReference>
<evidence type="ECO:0000313" key="3">
    <source>
        <dbReference type="Proteomes" id="UP001589607"/>
    </source>
</evidence>
<evidence type="ECO:0000313" key="2">
    <source>
        <dbReference type="EMBL" id="MFB9097895.1"/>
    </source>
</evidence>
<feature type="transmembrane region" description="Helical" evidence="1">
    <location>
        <begin position="6"/>
        <end position="28"/>
    </location>
</feature>
<keyword evidence="3" id="KW-1185">Reference proteome</keyword>
<dbReference type="EMBL" id="JBHMEY010000066">
    <property type="protein sequence ID" value="MFB9097895.1"/>
    <property type="molecule type" value="Genomic_DNA"/>
</dbReference>
<accession>A0ABV5GR89</accession>
<comment type="caution">
    <text evidence="2">The sequence shown here is derived from an EMBL/GenBank/DDBJ whole genome shotgun (WGS) entry which is preliminary data.</text>
</comment>
<evidence type="ECO:0000256" key="1">
    <source>
        <dbReference type="SAM" id="Phobius"/>
    </source>
</evidence>
<name>A0ABV5GR89_9FLAO</name>
<organism evidence="2 3">
    <name type="scientific">Flavobacterium jumunjinense</name>
    <dbReference type="NCBI Taxonomy" id="998845"/>
    <lineage>
        <taxon>Bacteria</taxon>
        <taxon>Pseudomonadati</taxon>
        <taxon>Bacteroidota</taxon>
        <taxon>Flavobacteriia</taxon>
        <taxon>Flavobacteriales</taxon>
        <taxon>Flavobacteriaceae</taxon>
        <taxon>Flavobacterium</taxon>
    </lineage>
</organism>